<evidence type="ECO:0000313" key="2">
    <source>
        <dbReference type="Proteomes" id="UP000248806"/>
    </source>
</evidence>
<accession>A0A326U5T5</accession>
<sequence>MSRFRRGTVFFYKILTGDAKNTIMRKRLDGYAVLYMWEQKYLCHEIDNFAFSFIESYRERI</sequence>
<name>A0A326U5T5_THEHA</name>
<proteinExistence type="predicted"/>
<dbReference type="Proteomes" id="UP000248806">
    <property type="component" value="Unassembled WGS sequence"/>
</dbReference>
<gene>
    <name evidence="1" type="ORF">EI42_04226</name>
</gene>
<protein>
    <submittedName>
        <fullName evidence="1">Uncharacterized protein</fullName>
    </submittedName>
</protein>
<organism evidence="1 2">
    <name type="scientific">Thermosporothrix hazakensis</name>
    <dbReference type="NCBI Taxonomy" id="644383"/>
    <lineage>
        <taxon>Bacteria</taxon>
        <taxon>Bacillati</taxon>
        <taxon>Chloroflexota</taxon>
        <taxon>Ktedonobacteria</taxon>
        <taxon>Ktedonobacterales</taxon>
        <taxon>Thermosporotrichaceae</taxon>
        <taxon>Thermosporothrix</taxon>
    </lineage>
</organism>
<keyword evidence="2" id="KW-1185">Reference proteome</keyword>
<evidence type="ECO:0000313" key="1">
    <source>
        <dbReference type="EMBL" id="PZW25382.1"/>
    </source>
</evidence>
<reference evidence="1 2" key="1">
    <citation type="submission" date="2018-06" db="EMBL/GenBank/DDBJ databases">
        <title>Genomic Encyclopedia of Archaeal and Bacterial Type Strains, Phase II (KMG-II): from individual species to whole genera.</title>
        <authorList>
            <person name="Goeker M."/>
        </authorList>
    </citation>
    <scope>NUCLEOTIDE SEQUENCE [LARGE SCALE GENOMIC DNA]</scope>
    <source>
        <strain evidence="1 2">ATCC BAA-1881</strain>
    </source>
</reference>
<comment type="caution">
    <text evidence="1">The sequence shown here is derived from an EMBL/GenBank/DDBJ whole genome shotgun (WGS) entry which is preliminary data.</text>
</comment>
<dbReference type="EMBL" id="QKUF01000018">
    <property type="protein sequence ID" value="PZW25382.1"/>
    <property type="molecule type" value="Genomic_DNA"/>
</dbReference>
<dbReference type="AlphaFoldDB" id="A0A326U5T5"/>